<dbReference type="AlphaFoldDB" id="A0A974WJL3"/>
<dbReference type="RefSeq" id="WP_205723665.1">
    <property type="nucleotide sequence ID" value="NZ_CP070608.1"/>
</dbReference>
<dbReference type="EMBL" id="CP070608">
    <property type="protein sequence ID" value="QSE99154.1"/>
    <property type="molecule type" value="Genomic_DNA"/>
</dbReference>
<protein>
    <submittedName>
        <fullName evidence="1">Uncharacterized protein</fullName>
    </submittedName>
</protein>
<accession>A0A974WJL3</accession>
<organism evidence="1 2">
    <name type="scientific">Fulvivirga lutea</name>
    <dbReference type="NCBI Taxonomy" id="2810512"/>
    <lineage>
        <taxon>Bacteria</taxon>
        <taxon>Pseudomonadati</taxon>
        <taxon>Bacteroidota</taxon>
        <taxon>Cytophagia</taxon>
        <taxon>Cytophagales</taxon>
        <taxon>Fulvivirgaceae</taxon>
        <taxon>Fulvivirga</taxon>
    </lineage>
</organism>
<keyword evidence="2" id="KW-1185">Reference proteome</keyword>
<evidence type="ECO:0000313" key="1">
    <source>
        <dbReference type="EMBL" id="QSE99154.1"/>
    </source>
</evidence>
<proteinExistence type="predicted"/>
<dbReference type="KEGG" id="fuv:JR347_08715"/>
<evidence type="ECO:0000313" key="2">
    <source>
        <dbReference type="Proteomes" id="UP000662783"/>
    </source>
</evidence>
<reference evidence="1" key="1">
    <citation type="submission" date="2021-02" db="EMBL/GenBank/DDBJ databases">
        <title>Fulvivirga sp. S481 isolated from sea water.</title>
        <authorList>
            <person name="Bae S.S."/>
            <person name="Baek K."/>
        </authorList>
    </citation>
    <scope>NUCLEOTIDE SEQUENCE</scope>
    <source>
        <strain evidence="1">S481</strain>
    </source>
</reference>
<name>A0A974WJL3_9BACT</name>
<dbReference type="PROSITE" id="PS51257">
    <property type="entry name" value="PROKAR_LIPOPROTEIN"/>
    <property type="match status" value="1"/>
</dbReference>
<dbReference type="Proteomes" id="UP000662783">
    <property type="component" value="Chromosome"/>
</dbReference>
<sequence length="337" mass="38602">MRCLFLLVIICTLVSSCQNERKESTAEISTTQCTPSEIYDCFISDSIWFETYRHINNKLTRPLLINSYKAVNEKTGLDNRDLALLFFCASNLDSTGFNAPNFQLRYPFANRLHITGQFKKLVEEGLLEYEDARFHISEKGKKVIHEITSSIARQQIAEIKPEEVEIINHIFDQISNSDELENFPSPLERKKSLLSSKSVSNYLRLVLLMDDLVAMRNDASHYRIKRLNNELSDTISVSFPATEILASLSSKDFVYSDYSSRPTWGHSKEETNLFEEELIALNLAARKHNGALEITELGQALQSKSALNTEVTFYRPWLNIEKEALANYKSILLKLKN</sequence>
<gene>
    <name evidence="1" type="ORF">JR347_08715</name>
</gene>